<protein>
    <recommendedName>
        <fullName evidence="2">Putative plant transposon protein domain-containing protein</fullName>
    </recommendedName>
</protein>
<dbReference type="InterPro" id="IPR046796">
    <property type="entry name" value="Transposase_32_dom"/>
</dbReference>
<feature type="region of interest" description="Disordered" evidence="1">
    <location>
        <begin position="1"/>
        <end position="30"/>
    </location>
</feature>
<reference evidence="3" key="1">
    <citation type="submission" date="2017-07" db="EMBL/GenBank/DDBJ databases">
        <title>Taro Niue Genome Assembly and Annotation.</title>
        <authorList>
            <person name="Atibalentja N."/>
            <person name="Keating K."/>
            <person name="Fields C.J."/>
        </authorList>
    </citation>
    <scope>NUCLEOTIDE SEQUENCE</scope>
    <source>
        <strain evidence="3">Niue_2</strain>
        <tissue evidence="3">Leaf</tissue>
    </source>
</reference>
<dbReference type="Proteomes" id="UP000652761">
    <property type="component" value="Unassembled WGS sequence"/>
</dbReference>
<dbReference type="EMBL" id="NMUH01002892">
    <property type="protein sequence ID" value="MQM02642.1"/>
    <property type="molecule type" value="Genomic_DNA"/>
</dbReference>
<comment type="caution">
    <text evidence="3">The sequence shown here is derived from an EMBL/GenBank/DDBJ whole genome shotgun (WGS) entry which is preliminary data.</text>
</comment>
<accession>A0A843VYX6</accession>
<evidence type="ECO:0000313" key="3">
    <source>
        <dbReference type="EMBL" id="MQM02642.1"/>
    </source>
</evidence>
<name>A0A843VYX6_COLES</name>
<feature type="compositionally biased region" description="Basic and acidic residues" evidence="1">
    <location>
        <begin position="1"/>
        <end position="11"/>
    </location>
</feature>
<evidence type="ECO:0000313" key="4">
    <source>
        <dbReference type="Proteomes" id="UP000652761"/>
    </source>
</evidence>
<dbReference type="AlphaFoldDB" id="A0A843VYX6"/>
<organism evidence="3 4">
    <name type="scientific">Colocasia esculenta</name>
    <name type="common">Wild taro</name>
    <name type="synonym">Arum esculentum</name>
    <dbReference type="NCBI Taxonomy" id="4460"/>
    <lineage>
        <taxon>Eukaryota</taxon>
        <taxon>Viridiplantae</taxon>
        <taxon>Streptophyta</taxon>
        <taxon>Embryophyta</taxon>
        <taxon>Tracheophyta</taxon>
        <taxon>Spermatophyta</taxon>
        <taxon>Magnoliopsida</taxon>
        <taxon>Liliopsida</taxon>
        <taxon>Araceae</taxon>
        <taxon>Aroideae</taxon>
        <taxon>Colocasieae</taxon>
        <taxon>Colocasia</taxon>
    </lineage>
</organism>
<proteinExistence type="predicted"/>
<sequence length="478" mass="53425">MAPPKRCDKGKAVASPSKRSRPSSGSHSDEYDGNLFRSLHAFEFYSSDIVARKVHMGKRIDFEFFAGAGFDLEGLFDALGWVPYVSMNEKVYPHLVNLFYANLVVSDKKISTYVKGVHIPLRVSLLSEVMEIPVLQEVHYKSALDHRPEAYRRILEADVDPLHIERVNANSFSTLHRFLHKLVCSILVPRSGSMDGVTDDHILLIQALLDGSHVDLPNITLNYIRDVIGVPKRSLIYGMLITRILRKFKVNFSGEESKSLSGFDVIYSGTLARMKMSIQDGVFVRTVSRTPQKGQGPLDDAGDEFCLSTPGTTPSPSQPSASVDQLTQLFSDFSTSVFARFDSMDTRLDAMDYKTLNLALLNPRLMIFAQIFMCSRCSKIGLRIDPESLRESTPFKWHVLQPNQSRPRPSTGVDPDCVQFFRVDPSPSRESTSVQQKLFSSKGVDPQFVLESTLTLLESTPAKVGVDPGLQNFMKSAF</sequence>
<evidence type="ECO:0000259" key="2">
    <source>
        <dbReference type="Pfam" id="PF20167"/>
    </source>
</evidence>
<gene>
    <name evidence="3" type="ORF">Taro_035415</name>
</gene>
<dbReference type="OrthoDB" id="848707at2759"/>
<evidence type="ECO:0000256" key="1">
    <source>
        <dbReference type="SAM" id="MobiDB-lite"/>
    </source>
</evidence>
<dbReference type="Pfam" id="PF20167">
    <property type="entry name" value="Transposase_32"/>
    <property type="match status" value="1"/>
</dbReference>
<feature type="domain" description="Putative plant transposon protein" evidence="2">
    <location>
        <begin position="79"/>
        <end position="250"/>
    </location>
</feature>
<keyword evidence="4" id="KW-1185">Reference proteome</keyword>